<proteinExistence type="predicted"/>
<dbReference type="RefSeq" id="WP_056014075.1">
    <property type="nucleotide sequence ID" value="NZ_LLYZ01000005.1"/>
</dbReference>
<dbReference type="AlphaFoldDB" id="A0A0Q3P7E2"/>
<gene>
    <name evidence="1" type="ORF">AR438_08010</name>
</gene>
<organism evidence="1 2">
    <name type="scientific">Chryseobacterium aquaticum</name>
    <dbReference type="NCBI Taxonomy" id="452084"/>
    <lineage>
        <taxon>Bacteria</taxon>
        <taxon>Pseudomonadati</taxon>
        <taxon>Bacteroidota</taxon>
        <taxon>Flavobacteriia</taxon>
        <taxon>Flavobacteriales</taxon>
        <taxon>Weeksellaceae</taxon>
        <taxon>Chryseobacterium group</taxon>
        <taxon>Chryseobacterium</taxon>
    </lineage>
</organism>
<keyword evidence="2" id="KW-1185">Reference proteome</keyword>
<dbReference type="EMBL" id="LLYZ01000005">
    <property type="protein sequence ID" value="KQK25542.1"/>
    <property type="molecule type" value="Genomic_DNA"/>
</dbReference>
<name>A0A0Q3P7E2_9FLAO</name>
<accession>A0A0Q3P7E2</accession>
<comment type="caution">
    <text evidence="1">The sequence shown here is derived from an EMBL/GenBank/DDBJ whole genome shotgun (WGS) entry which is preliminary data.</text>
</comment>
<dbReference type="Gene3D" id="2.40.128.360">
    <property type="match status" value="1"/>
</dbReference>
<evidence type="ECO:0000313" key="2">
    <source>
        <dbReference type="Proteomes" id="UP000051682"/>
    </source>
</evidence>
<evidence type="ECO:0008006" key="3">
    <source>
        <dbReference type="Google" id="ProtNLM"/>
    </source>
</evidence>
<dbReference type="OrthoDB" id="1258322at2"/>
<evidence type="ECO:0000313" key="1">
    <source>
        <dbReference type="EMBL" id="KQK25542.1"/>
    </source>
</evidence>
<dbReference type="STRING" id="452084.AR438_08010"/>
<protein>
    <recommendedName>
        <fullName evidence="3">Lipocalin-like domain-containing protein</fullName>
    </recommendedName>
</protein>
<dbReference type="Proteomes" id="UP000051682">
    <property type="component" value="Unassembled WGS sequence"/>
</dbReference>
<reference evidence="1 2" key="1">
    <citation type="submission" date="2015-10" db="EMBL/GenBank/DDBJ databases">
        <title>Chryseobacterium aquaticum genome.</title>
        <authorList>
            <person name="Newman J.D."/>
            <person name="Ferguson M.B."/>
            <person name="Miller J.R."/>
        </authorList>
    </citation>
    <scope>NUCLEOTIDE SEQUENCE [LARGE SCALE GENOMIC DNA]</scope>
    <source>
        <strain evidence="1 2">KCTC 12483</strain>
    </source>
</reference>
<sequence>MKYLTTLIVLLVLNTDSNFDYKKLIGTWSRKSIANTKDTGVFIFKSDSTASFEVRKANTDNLIAGMTGPYSILKSKGILKVTMLGKEKTFKIIKLSQDTLTFTNVTENKEAQTFVRSK</sequence>